<dbReference type="InterPro" id="IPR003960">
    <property type="entry name" value="ATPase_AAA_CS"/>
</dbReference>
<evidence type="ECO:0000259" key="1">
    <source>
        <dbReference type="SMART" id="SM00382"/>
    </source>
</evidence>
<dbReference type="GO" id="GO:0016887">
    <property type="term" value="F:ATP hydrolysis activity"/>
    <property type="evidence" value="ECO:0007669"/>
    <property type="project" value="InterPro"/>
</dbReference>
<dbReference type="Proteomes" id="UP000485058">
    <property type="component" value="Unassembled WGS sequence"/>
</dbReference>
<gene>
    <name evidence="2" type="ORF">HaLaN_09671</name>
</gene>
<dbReference type="Pfam" id="PF00004">
    <property type="entry name" value="AAA"/>
    <property type="match status" value="2"/>
</dbReference>
<proteinExistence type="predicted"/>
<dbReference type="Gene3D" id="3.40.50.300">
    <property type="entry name" value="P-loop containing nucleotide triphosphate hydrolases"/>
    <property type="match status" value="3"/>
</dbReference>
<name>A0A699YVZ1_HAELA</name>
<feature type="non-terminal residue" evidence="2">
    <location>
        <position position="1"/>
    </location>
</feature>
<feature type="domain" description="AAA+ ATPase" evidence="1">
    <location>
        <begin position="376"/>
        <end position="612"/>
    </location>
</feature>
<comment type="caution">
    <text evidence="2">The sequence shown here is derived from an EMBL/GenBank/DDBJ whole genome shotgun (WGS) entry which is preliminary data.</text>
</comment>
<dbReference type="PANTHER" id="PTHR23077">
    <property type="entry name" value="AAA-FAMILY ATPASE"/>
    <property type="match status" value="1"/>
</dbReference>
<dbReference type="SUPFAM" id="SSF52540">
    <property type="entry name" value="P-loop containing nucleoside triphosphate hydrolases"/>
    <property type="match status" value="2"/>
</dbReference>
<dbReference type="InterPro" id="IPR027417">
    <property type="entry name" value="P-loop_NTPase"/>
</dbReference>
<dbReference type="SMART" id="SM00382">
    <property type="entry name" value="AAA"/>
    <property type="match status" value="2"/>
</dbReference>
<dbReference type="InterPro" id="IPR041569">
    <property type="entry name" value="AAA_lid_3"/>
</dbReference>
<evidence type="ECO:0000313" key="2">
    <source>
        <dbReference type="EMBL" id="GFH13731.1"/>
    </source>
</evidence>
<dbReference type="Pfam" id="PF17862">
    <property type="entry name" value="AAA_lid_3"/>
    <property type="match status" value="1"/>
</dbReference>
<dbReference type="GO" id="GO:0005778">
    <property type="term" value="C:peroxisomal membrane"/>
    <property type="evidence" value="ECO:0007669"/>
    <property type="project" value="TreeGrafter"/>
</dbReference>
<dbReference type="GO" id="GO:0016558">
    <property type="term" value="P:protein import into peroxisome matrix"/>
    <property type="evidence" value="ECO:0007669"/>
    <property type="project" value="TreeGrafter"/>
</dbReference>
<accession>A0A699YVZ1</accession>
<dbReference type="Gene3D" id="1.10.8.60">
    <property type="match status" value="2"/>
</dbReference>
<dbReference type="AlphaFoldDB" id="A0A699YVZ1"/>
<dbReference type="PROSITE" id="PS00674">
    <property type="entry name" value="AAA"/>
    <property type="match status" value="1"/>
</dbReference>
<dbReference type="GO" id="GO:0005524">
    <property type="term" value="F:ATP binding"/>
    <property type="evidence" value="ECO:0007669"/>
    <property type="project" value="InterPro"/>
</dbReference>
<dbReference type="InterPro" id="IPR003959">
    <property type="entry name" value="ATPase_AAA_core"/>
</dbReference>
<reference evidence="2 3" key="1">
    <citation type="submission" date="2020-02" db="EMBL/GenBank/DDBJ databases">
        <title>Draft genome sequence of Haematococcus lacustris strain NIES-144.</title>
        <authorList>
            <person name="Morimoto D."/>
            <person name="Nakagawa S."/>
            <person name="Yoshida T."/>
            <person name="Sawayama S."/>
        </authorList>
    </citation>
    <scope>NUCLEOTIDE SEQUENCE [LARGE SCALE GENOMIC DNA]</scope>
    <source>
        <strain evidence="2 3">NIES-144</strain>
    </source>
</reference>
<dbReference type="GO" id="GO:0005829">
    <property type="term" value="C:cytosol"/>
    <property type="evidence" value="ECO:0007669"/>
    <property type="project" value="TreeGrafter"/>
</dbReference>
<sequence length="728" mass="77305">AEADVEGERAADLAQAAVWPSQLFEAGLKRVLPALQSAAVQGCPGHLLVTGPEGSGKGDMLTALGSALAQQPDLACHVVQIRCEEVAGLGQGEAQALLLRAHSQALAAAPSVLLLHRLDKLVPSKQGAAGEAEADGEGAALEARARLLGQLLDACTAQRLVVVASAGGAAGLHAASPAQSACEVALGVAKGVAQRVGERGETQPALWLVGCRRQQVRSGQACRLEYELRLPPVSAQGRAQLLASSRLQACGVAYEADAVSHLAQQVDGYSTSDLHTLSQRAALEAFTRTLQPRASTMPAPHVAVCVTDVERAVRDYVPPLFWKLGAGAAKRQGLGVDGVEGWEDVGGLQQARAALLDALELPLSHARLAASAPLRLRTGLLLYGPPGCGKTHVVRAAVAAMSRKLGVRWVLAIPLNCLVRCHPSRCQRVHPNLLMMVVWHGKGDGEQCSKTHLTHRISSLNRTRSRIHSSCRIGCGVWFHMHDNVRTGMCKECWGAWLPPMRCRYISVKGPELLNKYIGASEAAVRDLFSRAAAAAPSVLFFDEFDSIAPPRGHDSTGVTDRVVNQLLTELDGVEGLRGVCVLAATSRPDLIDAALLRPGRLDRLVLCGLPNEVERLSILKALARSVRLASDVDLPTVARLTTDFTGADLGAVLSEAQLAAVHVVLKQEHNVIGVHVEISQDVLTRIATNSHPSLPAQERARLDRLYAEFSMGKSSTLSTSDHRATLA</sequence>
<dbReference type="InterPro" id="IPR050168">
    <property type="entry name" value="AAA_ATPase_domain"/>
</dbReference>
<protein>
    <submittedName>
        <fullName evidence="2">AAA domain-containing protein</fullName>
    </submittedName>
</protein>
<dbReference type="InterPro" id="IPR003593">
    <property type="entry name" value="AAA+_ATPase"/>
</dbReference>
<feature type="non-terminal residue" evidence="2">
    <location>
        <position position="728"/>
    </location>
</feature>
<dbReference type="EMBL" id="BLLF01000645">
    <property type="protein sequence ID" value="GFH13731.1"/>
    <property type="molecule type" value="Genomic_DNA"/>
</dbReference>
<keyword evidence="3" id="KW-1185">Reference proteome</keyword>
<feature type="domain" description="AAA+ ATPase" evidence="1">
    <location>
        <begin position="43"/>
        <end position="190"/>
    </location>
</feature>
<dbReference type="PANTHER" id="PTHR23077:SF12">
    <property type="entry name" value="PEROXISOMAL ATPASE PEX1"/>
    <property type="match status" value="1"/>
</dbReference>
<organism evidence="2 3">
    <name type="scientific">Haematococcus lacustris</name>
    <name type="common">Green alga</name>
    <name type="synonym">Haematococcus pluvialis</name>
    <dbReference type="NCBI Taxonomy" id="44745"/>
    <lineage>
        <taxon>Eukaryota</taxon>
        <taxon>Viridiplantae</taxon>
        <taxon>Chlorophyta</taxon>
        <taxon>core chlorophytes</taxon>
        <taxon>Chlorophyceae</taxon>
        <taxon>CS clade</taxon>
        <taxon>Chlamydomonadales</taxon>
        <taxon>Haematococcaceae</taxon>
        <taxon>Haematococcus</taxon>
    </lineage>
</organism>
<evidence type="ECO:0000313" key="3">
    <source>
        <dbReference type="Proteomes" id="UP000485058"/>
    </source>
</evidence>